<gene>
    <name evidence="1" type="ORF">J2Z48_003149</name>
</gene>
<dbReference type="AlphaFoldDB" id="A0AAJ1TI40"/>
<proteinExistence type="predicted"/>
<name>A0AAJ1TI40_9BACL</name>
<sequence length="45" mass="5229">MEAQGLKDQSALKDKPDLLLQAISYFWFKGIQEQAEVFHLVSEIY</sequence>
<comment type="caution">
    <text evidence="1">The sequence shown here is derived from an EMBL/GenBank/DDBJ whole genome shotgun (WGS) entry which is preliminary data.</text>
</comment>
<evidence type="ECO:0000313" key="1">
    <source>
        <dbReference type="EMBL" id="MDQ0418944.1"/>
    </source>
</evidence>
<keyword evidence="2" id="KW-1185">Reference proteome</keyword>
<accession>A0AAJ1TI40</accession>
<reference evidence="1 2" key="1">
    <citation type="submission" date="2023-07" db="EMBL/GenBank/DDBJ databases">
        <title>Genomic Encyclopedia of Type Strains, Phase IV (KMG-IV): sequencing the most valuable type-strain genomes for metagenomic binning, comparative biology and taxonomic classification.</title>
        <authorList>
            <person name="Goeker M."/>
        </authorList>
    </citation>
    <scope>NUCLEOTIDE SEQUENCE [LARGE SCALE GENOMIC DNA]</scope>
    <source>
        <strain evidence="1 2">DSM 46876</strain>
    </source>
</reference>
<evidence type="ECO:0000313" key="2">
    <source>
        <dbReference type="Proteomes" id="UP001238450"/>
    </source>
</evidence>
<protein>
    <submittedName>
        <fullName evidence="1">Uncharacterized protein</fullName>
    </submittedName>
</protein>
<dbReference type="RefSeq" id="WP_307254959.1">
    <property type="nucleotide sequence ID" value="NZ_JAUSUV010000023.1"/>
</dbReference>
<organism evidence="1 2">
    <name type="scientific">Croceifilum oryzae</name>
    <dbReference type="NCBI Taxonomy" id="1553429"/>
    <lineage>
        <taxon>Bacteria</taxon>
        <taxon>Bacillati</taxon>
        <taxon>Bacillota</taxon>
        <taxon>Bacilli</taxon>
        <taxon>Bacillales</taxon>
        <taxon>Thermoactinomycetaceae</taxon>
        <taxon>Croceifilum</taxon>
    </lineage>
</organism>
<dbReference type="EMBL" id="JAUSUV010000023">
    <property type="protein sequence ID" value="MDQ0418944.1"/>
    <property type="molecule type" value="Genomic_DNA"/>
</dbReference>
<dbReference type="Proteomes" id="UP001238450">
    <property type="component" value="Unassembled WGS sequence"/>
</dbReference>